<dbReference type="SUPFAM" id="SSF102405">
    <property type="entry name" value="MCP/YpsA-like"/>
    <property type="match status" value="1"/>
</dbReference>
<evidence type="ECO:0000256" key="1">
    <source>
        <dbReference type="ARBA" id="ARBA00006525"/>
    </source>
</evidence>
<dbReference type="OrthoDB" id="9785707at2"/>
<dbReference type="EMBL" id="CP022540">
    <property type="protein sequence ID" value="ASP23015.1"/>
    <property type="molecule type" value="Genomic_DNA"/>
</dbReference>
<dbReference type="PANTHER" id="PTHR43022:SF1">
    <property type="entry name" value="PROTEIN SMF"/>
    <property type="match status" value="1"/>
</dbReference>
<dbReference type="Pfam" id="PF02481">
    <property type="entry name" value="DNA_processg_A"/>
    <property type="match status" value="1"/>
</dbReference>
<reference evidence="5 6" key="1">
    <citation type="submission" date="2017-07" db="EMBL/GenBank/DDBJ databases">
        <title>Genome Sequence of Antarctobacter heliothermus Strain SMS3 Isolated from a culture of the Diatom Skeletonema marinoi.</title>
        <authorList>
            <person name="Topel M."/>
            <person name="Pinder M.I.M."/>
            <person name="Johansson O.N."/>
            <person name="Kourtchenko O."/>
            <person name="Godhe A."/>
            <person name="Clarke A.K."/>
        </authorList>
    </citation>
    <scope>NUCLEOTIDE SEQUENCE [LARGE SCALE GENOMIC DNA]</scope>
    <source>
        <strain evidence="5 6">SMS3</strain>
    </source>
</reference>
<dbReference type="Gene3D" id="1.10.10.10">
    <property type="entry name" value="Winged helix-like DNA-binding domain superfamily/Winged helix DNA-binding domain"/>
    <property type="match status" value="1"/>
</dbReference>
<name>A0A222E9X0_9RHOB</name>
<dbReference type="RefSeq" id="WP_094036699.1">
    <property type="nucleotide sequence ID" value="NZ_CP022540.1"/>
</dbReference>
<feature type="domain" description="Smf/DprA SLOG" evidence="3">
    <location>
        <begin position="89"/>
        <end position="296"/>
    </location>
</feature>
<evidence type="ECO:0000259" key="4">
    <source>
        <dbReference type="Pfam" id="PF17782"/>
    </source>
</evidence>
<sequence>MRDETHSSTHPPLPPTTEDHRVAWLRLLRSRRVGPTTFWRLLAEHGSAEAALDALPGVARAAGVDRYESCPLGVVEAELAAGQRIGAWMVCRGESDYPEELAEISDAPPILWGVGDRTVLRRAKVALVGARSASSLGTRMGRRLAEGLGAAGHVVVSGLARGIDTVAHLGALPTGTIAVMAGGVDVLYPSENTKLAEDIAANGGARVSEQPIGMQPVARHFPTRNRIVSGLSRGVVVVEAAAKSGSLITARTALDQGREVLAVPGHPMDARASGCNLLIRDGARLIRNVEDILEALPPAEATSTAVQQAQFDLSEPDPVPSVSPPARQVKSSAKGKLRETAALHQSILERLGPSPLAEDQLIRDLGASAGKVSPALTDLELDGQIKRQPGGLLSLVPRN</sequence>
<proteinExistence type="inferred from homology"/>
<accession>A0A222E9X0</accession>
<dbReference type="Gene3D" id="3.40.50.450">
    <property type="match status" value="1"/>
</dbReference>
<evidence type="ECO:0000313" key="5">
    <source>
        <dbReference type="EMBL" id="ASP23015.1"/>
    </source>
</evidence>
<dbReference type="GO" id="GO:0009294">
    <property type="term" value="P:DNA-mediated transformation"/>
    <property type="evidence" value="ECO:0007669"/>
    <property type="project" value="InterPro"/>
</dbReference>
<protein>
    <submittedName>
        <fullName evidence="5">DNA processing protein DprA</fullName>
    </submittedName>
</protein>
<evidence type="ECO:0000259" key="3">
    <source>
        <dbReference type="Pfam" id="PF02481"/>
    </source>
</evidence>
<dbReference type="InterPro" id="IPR036388">
    <property type="entry name" value="WH-like_DNA-bd_sf"/>
</dbReference>
<dbReference type="Pfam" id="PF17782">
    <property type="entry name" value="WHD_DprA"/>
    <property type="match status" value="1"/>
</dbReference>
<dbReference type="NCBIfam" id="TIGR00732">
    <property type="entry name" value="dprA"/>
    <property type="match status" value="1"/>
</dbReference>
<comment type="similarity">
    <text evidence="1">Belongs to the DprA/Smf family.</text>
</comment>
<dbReference type="AlphaFoldDB" id="A0A222E9X0"/>
<dbReference type="Proteomes" id="UP000203589">
    <property type="component" value="Chromosome"/>
</dbReference>
<dbReference type="PANTHER" id="PTHR43022">
    <property type="entry name" value="PROTEIN SMF"/>
    <property type="match status" value="1"/>
</dbReference>
<feature type="region of interest" description="Disordered" evidence="2">
    <location>
        <begin position="312"/>
        <end position="335"/>
    </location>
</feature>
<organism evidence="5 6">
    <name type="scientific">Antarctobacter heliothermus</name>
    <dbReference type="NCBI Taxonomy" id="74033"/>
    <lineage>
        <taxon>Bacteria</taxon>
        <taxon>Pseudomonadati</taxon>
        <taxon>Pseudomonadota</taxon>
        <taxon>Alphaproteobacteria</taxon>
        <taxon>Rhodobacterales</taxon>
        <taxon>Roseobacteraceae</taxon>
        <taxon>Antarctobacter</taxon>
    </lineage>
</organism>
<dbReference type="InterPro" id="IPR041614">
    <property type="entry name" value="DprA_WH"/>
</dbReference>
<dbReference type="InterPro" id="IPR057666">
    <property type="entry name" value="DrpA_SLOG"/>
</dbReference>
<feature type="domain" description="DprA winged helix" evidence="4">
    <location>
        <begin position="335"/>
        <end position="391"/>
    </location>
</feature>
<dbReference type="InterPro" id="IPR003488">
    <property type="entry name" value="DprA"/>
</dbReference>
<gene>
    <name evidence="5" type="primary">dprA</name>
    <name evidence="5" type="ORF">ANTHELSMS3_04414</name>
</gene>
<keyword evidence="6" id="KW-1185">Reference proteome</keyword>
<dbReference type="Pfam" id="PF21102">
    <property type="entry name" value="DprA_N"/>
    <property type="match status" value="1"/>
</dbReference>
<evidence type="ECO:0000313" key="6">
    <source>
        <dbReference type="Proteomes" id="UP000203589"/>
    </source>
</evidence>
<evidence type="ECO:0000256" key="2">
    <source>
        <dbReference type="SAM" id="MobiDB-lite"/>
    </source>
</evidence>
<dbReference type="KEGG" id="aht:ANTHELSMS3_04414"/>